<evidence type="ECO:0000313" key="4">
    <source>
        <dbReference type="Proteomes" id="UP001153050"/>
    </source>
</evidence>
<dbReference type="SUPFAM" id="SSF53335">
    <property type="entry name" value="S-adenosyl-L-methionine-dependent methyltransferases"/>
    <property type="match status" value="1"/>
</dbReference>
<keyword evidence="1" id="KW-0489">Methyltransferase</keyword>
<organism evidence="3 4">
    <name type="scientific">Mesorhizobium escarrei</name>
    <dbReference type="NCBI Taxonomy" id="666018"/>
    <lineage>
        <taxon>Bacteria</taxon>
        <taxon>Pseudomonadati</taxon>
        <taxon>Pseudomonadota</taxon>
        <taxon>Alphaproteobacteria</taxon>
        <taxon>Hyphomicrobiales</taxon>
        <taxon>Phyllobacteriaceae</taxon>
        <taxon>Mesorhizobium</taxon>
    </lineage>
</organism>
<evidence type="ECO:0000313" key="3">
    <source>
        <dbReference type="EMBL" id="CAH2405806.1"/>
    </source>
</evidence>
<accession>A0ABM9E9E7</accession>
<evidence type="ECO:0000256" key="1">
    <source>
        <dbReference type="ARBA" id="ARBA00022603"/>
    </source>
</evidence>
<keyword evidence="2" id="KW-0808">Transferase</keyword>
<dbReference type="CDD" id="cd02440">
    <property type="entry name" value="AdoMet_MTases"/>
    <property type="match status" value="1"/>
</dbReference>
<evidence type="ECO:0000256" key="2">
    <source>
        <dbReference type="ARBA" id="ARBA00022679"/>
    </source>
</evidence>
<dbReference type="PANTHER" id="PTHR40048:SF1">
    <property type="entry name" value="RHAMNOSYL O-METHYLTRANSFERASE"/>
    <property type="match status" value="1"/>
</dbReference>
<sequence>MLAAIKELVPQVVRDYVNARNLRVQPPLPFPNLNLRSRSEIDIPAMMNDSRIASDFAEDHARISEAYGAGEISGGVNPGDRRALYHLIARFKPHNILEIGTHVGASTLYIAAAARRFGGKLTTADITDVNGALGAWKAYGVSAPPSDLINRLGLSAKFVVLSAAEMLKGPERYDLIFLDGDHSALAVYCEISAALQMLNPGGLILLHDFYPDCKPLTPDGTMIGGPAVAASRIKGETAGLSFIPLGNLPWQTKGGGNATSLALVARAANL</sequence>
<dbReference type="RefSeq" id="WP_254020554.1">
    <property type="nucleotide sequence ID" value="NZ_CAKXZT010000146.1"/>
</dbReference>
<protein>
    <recommendedName>
        <fullName evidence="5">Class I SAM-dependent methyltransferase</fullName>
    </recommendedName>
</protein>
<comment type="caution">
    <text evidence="3">The sequence shown here is derived from an EMBL/GenBank/DDBJ whole genome shotgun (WGS) entry which is preliminary data.</text>
</comment>
<proteinExistence type="predicted"/>
<reference evidence="3 4" key="1">
    <citation type="submission" date="2022-03" db="EMBL/GenBank/DDBJ databases">
        <authorList>
            <person name="Brunel B."/>
        </authorList>
    </citation>
    <scope>NUCLEOTIDE SEQUENCE [LARGE SCALE GENOMIC DNA]</scope>
    <source>
        <strain evidence="3">STM5069sample</strain>
    </source>
</reference>
<evidence type="ECO:0008006" key="5">
    <source>
        <dbReference type="Google" id="ProtNLM"/>
    </source>
</evidence>
<dbReference type="Pfam" id="PF13578">
    <property type="entry name" value="Methyltransf_24"/>
    <property type="match status" value="1"/>
</dbReference>
<gene>
    <name evidence="3" type="ORF">MES5069_50006</name>
</gene>
<name>A0ABM9E9E7_9HYPH</name>
<dbReference type="EMBL" id="CAKXZT010000146">
    <property type="protein sequence ID" value="CAH2405806.1"/>
    <property type="molecule type" value="Genomic_DNA"/>
</dbReference>
<dbReference type="Gene3D" id="3.40.50.150">
    <property type="entry name" value="Vaccinia Virus protein VP39"/>
    <property type="match status" value="1"/>
</dbReference>
<dbReference type="InterPro" id="IPR029063">
    <property type="entry name" value="SAM-dependent_MTases_sf"/>
</dbReference>
<dbReference type="Proteomes" id="UP001153050">
    <property type="component" value="Unassembled WGS sequence"/>
</dbReference>
<keyword evidence="4" id="KW-1185">Reference proteome</keyword>
<dbReference type="PANTHER" id="PTHR40048">
    <property type="entry name" value="RHAMNOSYL O-METHYLTRANSFERASE"/>
    <property type="match status" value="1"/>
</dbReference>